<dbReference type="SUPFAM" id="SSF52467">
    <property type="entry name" value="DHS-like NAD/FAD-binding domain"/>
    <property type="match status" value="1"/>
</dbReference>
<evidence type="ECO:0000256" key="1">
    <source>
        <dbReference type="ARBA" id="ARBA00007812"/>
    </source>
</evidence>
<dbReference type="GO" id="GO:0030976">
    <property type="term" value="F:thiamine pyrophosphate binding"/>
    <property type="evidence" value="ECO:0007669"/>
    <property type="project" value="InterPro"/>
</dbReference>
<dbReference type="GO" id="GO:0050660">
    <property type="term" value="F:flavin adenine dinucleotide binding"/>
    <property type="evidence" value="ECO:0007669"/>
    <property type="project" value="TreeGrafter"/>
</dbReference>
<name>A0A5B8RZ50_9BURK</name>
<dbReference type="InterPro" id="IPR045229">
    <property type="entry name" value="TPP_enz"/>
</dbReference>
<gene>
    <name evidence="7" type="ORF">FOZ74_10720</name>
</gene>
<reference evidence="7 8" key="1">
    <citation type="submission" date="2019-07" db="EMBL/GenBank/DDBJ databases">
        <title>Complete genome sequence of Comamonas sp. NLF 7-7 isolated from livestock.</title>
        <authorList>
            <person name="Kim D.H."/>
            <person name="Kim J.G."/>
        </authorList>
    </citation>
    <scope>NUCLEOTIDE SEQUENCE [LARGE SCALE GENOMIC DNA]</scope>
    <source>
        <strain evidence="7 8">NLF 7-7</strain>
    </source>
</reference>
<dbReference type="Proteomes" id="UP000321199">
    <property type="component" value="Chromosome"/>
</dbReference>
<evidence type="ECO:0000313" key="7">
    <source>
        <dbReference type="EMBL" id="QEA13465.1"/>
    </source>
</evidence>
<dbReference type="GO" id="GO:0003984">
    <property type="term" value="F:acetolactate synthase activity"/>
    <property type="evidence" value="ECO:0007669"/>
    <property type="project" value="TreeGrafter"/>
</dbReference>
<dbReference type="OrthoDB" id="2254214at2"/>
<dbReference type="SUPFAM" id="SSF52518">
    <property type="entry name" value="Thiamin diphosphate-binding fold (THDP-binding)"/>
    <property type="match status" value="2"/>
</dbReference>
<evidence type="ECO:0000256" key="2">
    <source>
        <dbReference type="ARBA" id="ARBA00023052"/>
    </source>
</evidence>
<sequence>MKMNDTIARLLKDLGVEQMFGVIGDVNLFVVDRFMKEGGRYTSATTESAAVLMASGYAQVTGRTGVATVTCGPGLVNSLTPIVEAVKGHVPMVIITGDSLARFKYHPQSASHREFVLATGAAYEAPARVEDVARDLAYAFQRAWAERRPVVVNFPSYDLQWEDVGEYQAPRVSYPERHCAELDSEALELAVGILATARRPIVLAGYGVVTSGQAEAVARLARRLDAPLMTTLRAKDLFRGEPANLGVLGISGREEVTEAVALSDCIVSFGASLHMFTTANGTLLNKKRLVMVVSERGEVGRTMAADATVLGEPGAVAERMLYWIEEAEIAPSQFASEEVVTGAVAAIAQAYEAPLAEPLDAPVTIQEALIAIEHAVEPERLLVTDGGRFMRQPWQLMRVRQPRHFIAGNLFGAIGTGIGYAIGAAVAERGMPTVAVVGDGGFMLGGLTEFHTAVREKLDFIVVLCNDGGYGAEYLHFTDRDMDPSLALFDWPEFSEIAQTMGGQSLVLRTRADLPAAQQAIRERRRDRPLLIDLKLDPRTMPRTF</sequence>
<keyword evidence="2 3" id="KW-0786">Thiamine pyrophosphate</keyword>
<dbReference type="InterPro" id="IPR012001">
    <property type="entry name" value="Thiamin_PyroP_enz_TPP-bd_dom"/>
</dbReference>
<proteinExistence type="inferred from homology"/>
<comment type="similarity">
    <text evidence="1 3">Belongs to the TPP enzyme family.</text>
</comment>
<feature type="domain" description="Thiamine pyrophosphate enzyme N-terminal TPP-binding" evidence="6">
    <location>
        <begin position="1"/>
        <end position="102"/>
    </location>
</feature>
<dbReference type="InterPro" id="IPR029035">
    <property type="entry name" value="DHS-like_NAD/FAD-binding_dom"/>
</dbReference>
<evidence type="ECO:0000259" key="5">
    <source>
        <dbReference type="Pfam" id="PF02775"/>
    </source>
</evidence>
<dbReference type="InterPro" id="IPR012000">
    <property type="entry name" value="Thiamin_PyroP_enz_cen_dom"/>
</dbReference>
<protein>
    <submittedName>
        <fullName evidence="7">Thiamine pyrophosphate-binding protein</fullName>
    </submittedName>
</protein>
<dbReference type="RefSeq" id="WP_146913057.1">
    <property type="nucleotide sequence ID" value="NZ_CP042344.1"/>
</dbReference>
<dbReference type="CDD" id="cd00568">
    <property type="entry name" value="TPP_enzymes"/>
    <property type="match status" value="1"/>
</dbReference>
<dbReference type="AlphaFoldDB" id="A0A5B8RZ50"/>
<dbReference type="CDD" id="cd07035">
    <property type="entry name" value="TPP_PYR_POX_like"/>
    <property type="match status" value="1"/>
</dbReference>
<keyword evidence="8" id="KW-1185">Reference proteome</keyword>
<accession>A0A5B8RZ50</accession>
<dbReference type="InterPro" id="IPR029061">
    <property type="entry name" value="THDP-binding"/>
</dbReference>
<dbReference type="PANTHER" id="PTHR18968">
    <property type="entry name" value="THIAMINE PYROPHOSPHATE ENZYMES"/>
    <property type="match status" value="1"/>
</dbReference>
<dbReference type="GO" id="GO:0000287">
    <property type="term" value="F:magnesium ion binding"/>
    <property type="evidence" value="ECO:0007669"/>
    <property type="project" value="InterPro"/>
</dbReference>
<dbReference type="Pfam" id="PF02776">
    <property type="entry name" value="TPP_enzyme_N"/>
    <property type="match status" value="1"/>
</dbReference>
<evidence type="ECO:0000256" key="3">
    <source>
        <dbReference type="RuleBase" id="RU362132"/>
    </source>
</evidence>
<evidence type="ECO:0000259" key="6">
    <source>
        <dbReference type="Pfam" id="PF02776"/>
    </source>
</evidence>
<feature type="domain" description="Thiamine pyrophosphate enzyme central" evidence="4">
    <location>
        <begin position="188"/>
        <end position="319"/>
    </location>
</feature>
<dbReference type="InterPro" id="IPR011766">
    <property type="entry name" value="TPP_enzyme_TPP-bd"/>
</dbReference>
<evidence type="ECO:0000313" key="8">
    <source>
        <dbReference type="Proteomes" id="UP000321199"/>
    </source>
</evidence>
<dbReference type="Pfam" id="PF00205">
    <property type="entry name" value="TPP_enzyme_M"/>
    <property type="match status" value="1"/>
</dbReference>
<dbReference type="Gene3D" id="3.40.50.1220">
    <property type="entry name" value="TPP-binding domain"/>
    <property type="match status" value="1"/>
</dbReference>
<feature type="domain" description="Thiamine pyrophosphate enzyme TPP-binding" evidence="5">
    <location>
        <begin position="386"/>
        <end position="533"/>
    </location>
</feature>
<dbReference type="EMBL" id="CP042344">
    <property type="protein sequence ID" value="QEA13465.1"/>
    <property type="molecule type" value="Genomic_DNA"/>
</dbReference>
<dbReference type="Pfam" id="PF02775">
    <property type="entry name" value="TPP_enzyme_C"/>
    <property type="match status" value="1"/>
</dbReference>
<evidence type="ECO:0000259" key="4">
    <source>
        <dbReference type="Pfam" id="PF00205"/>
    </source>
</evidence>
<dbReference type="Gene3D" id="3.40.50.970">
    <property type="match status" value="2"/>
</dbReference>
<organism evidence="7 8">
    <name type="scientific">Comamonas flocculans</name>
    <dbReference type="NCBI Taxonomy" id="2597701"/>
    <lineage>
        <taxon>Bacteria</taxon>
        <taxon>Pseudomonadati</taxon>
        <taxon>Pseudomonadota</taxon>
        <taxon>Betaproteobacteria</taxon>
        <taxon>Burkholderiales</taxon>
        <taxon>Comamonadaceae</taxon>
        <taxon>Comamonas</taxon>
    </lineage>
</organism>
<dbReference type="KEGG" id="cof:FOZ74_10720"/>
<dbReference type="GO" id="GO:0009099">
    <property type="term" value="P:L-valine biosynthetic process"/>
    <property type="evidence" value="ECO:0007669"/>
    <property type="project" value="TreeGrafter"/>
</dbReference>
<dbReference type="GO" id="GO:0009097">
    <property type="term" value="P:isoleucine biosynthetic process"/>
    <property type="evidence" value="ECO:0007669"/>
    <property type="project" value="TreeGrafter"/>
</dbReference>
<dbReference type="GO" id="GO:0005948">
    <property type="term" value="C:acetolactate synthase complex"/>
    <property type="evidence" value="ECO:0007669"/>
    <property type="project" value="TreeGrafter"/>
</dbReference>
<dbReference type="PANTHER" id="PTHR18968:SF13">
    <property type="entry name" value="ACETOLACTATE SYNTHASE CATALYTIC SUBUNIT, MITOCHONDRIAL"/>
    <property type="match status" value="1"/>
</dbReference>